<organism evidence="2 3">
    <name type="scientific">Mycena metata</name>
    <dbReference type="NCBI Taxonomy" id="1033252"/>
    <lineage>
        <taxon>Eukaryota</taxon>
        <taxon>Fungi</taxon>
        <taxon>Dikarya</taxon>
        <taxon>Basidiomycota</taxon>
        <taxon>Agaricomycotina</taxon>
        <taxon>Agaricomycetes</taxon>
        <taxon>Agaricomycetidae</taxon>
        <taxon>Agaricales</taxon>
        <taxon>Marasmiineae</taxon>
        <taxon>Mycenaceae</taxon>
        <taxon>Mycena</taxon>
    </lineage>
</organism>
<proteinExistence type="predicted"/>
<sequence>MSSSSARAHALHTVMNPAIDEGLPQTTLLEDTAAKYSLRTKLAALTDTEIERLQKAGDVWFENCFLHTMLLNPVGARPLGHYAILHDNVLGFRTRVLVMQRSDMEFVVGHARSNPLHESLDIFLGLLLEYGGAEAALSWFTATFYPVIQAVDKAYLACRAFTPNNMMDGGPGMVIRYKHALSILAPATADPVVNVEDSATSAPAKNLHASAKHSHADNMAYTEPESGTTQVGAKGSNIKLEELVKPLDTSPPILKNMVGSFARYIRRESKVLMKTAFPGGVLALAAEAPQAFATGFMSVFAPPKGIKRKNADSDTDSRDDEDSDDPQTPRRRRRRISYVRDVSLSPPTAHDRSSFMASPARNYYRSGPAPPHRRRPSRVVSVAVAVDAIEGRNHPGTTYYTILPPCISTVVTAVKNSVTILDADLEFAITLGSFILIL</sequence>
<dbReference type="EMBL" id="JARKIB010000078">
    <property type="protein sequence ID" value="KAJ7746989.1"/>
    <property type="molecule type" value="Genomic_DNA"/>
</dbReference>
<name>A0AAD7N556_9AGAR</name>
<evidence type="ECO:0000313" key="2">
    <source>
        <dbReference type="EMBL" id="KAJ7746989.1"/>
    </source>
</evidence>
<dbReference type="Proteomes" id="UP001215598">
    <property type="component" value="Unassembled WGS sequence"/>
</dbReference>
<evidence type="ECO:0000313" key="3">
    <source>
        <dbReference type="Proteomes" id="UP001215598"/>
    </source>
</evidence>
<gene>
    <name evidence="2" type="ORF">B0H16DRAFT_1692554</name>
</gene>
<protein>
    <submittedName>
        <fullName evidence="2">Uncharacterized protein</fullName>
    </submittedName>
</protein>
<evidence type="ECO:0000256" key="1">
    <source>
        <dbReference type="SAM" id="MobiDB-lite"/>
    </source>
</evidence>
<dbReference type="AlphaFoldDB" id="A0AAD7N556"/>
<comment type="caution">
    <text evidence="2">The sequence shown here is derived from an EMBL/GenBank/DDBJ whole genome shotgun (WGS) entry which is preliminary data.</text>
</comment>
<accession>A0AAD7N556</accession>
<reference evidence="2" key="1">
    <citation type="submission" date="2023-03" db="EMBL/GenBank/DDBJ databases">
        <title>Massive genome expansion in bonnet fungi (Mycena s.s.) driven by repeated elements and novel gene families across ecological guilds.</title>
        <authorList>
            <consortium name="Lawrence Berkeley National Laboratory"/>
            <person name="Harder C.B."/>
            <person name="Miyauchi S."/>
            <person name="Viragh M."/>
            <person name="Kuo A."/>
            <person name="Thoen E."/>
            <person name="Andreopoulos B."/>
            <person name="Lu D."/>
            <person name="Skrede I."/>
            <person name="Drula E."/>
            <person name="Henrissat B."/>
            <person name="Morin E."/>
            <person name="Kohler A."/>
            <person name="Barry K."/>
            <person name="LaButti K."/>
            <person name="Morin E."/>
            <person name="Salamov A."/>
            <person name="Lipzen A."/>
            <person name="Mereny Z."/>
            <person name="Hegedus B."/>
            <person name="Baldrian P."/>
            <person name="Stursova M."/>
            <person name="Weitz H."/>
            <person name="Taylor A."/>
            <person name="Grigoriev I.V."/>
            <person name="Nagy L.G."/>
            <person name="Martin F."/>
            <person name="Kauserud H."/>
        </authorList>
    </citation>
    <scope>NUCLEOTIDE SEQUENCE</scope>
    <source>
        <strain evidence="2">CBHHK182m</strain>
    </source>
</reference>
<feature type="region of interest" description="Disordered" evidence="1">
    <location>
        <begin position="303"/>
        <end position="376"/>
    </location>
</feature>
<keyword evidence="3" id="KW-1185">Reference proteome</keyword>